<keyword evidence="2" id="KW-1185">Reference proteome</keyword>
<reference evidence="1" key="1">
    <citation type="submission" date="2023-03" db="EMBL/GenBank/DDBJ databases">
        <title>Massive genome expansion in bonnet fungi (Mycena s.s.) driven by repeated elements and novel gene families across ecological guilds.</title>
        <authorList>
            <consortium name="Lawrence Berkeley National Laboratory"/>
            <person name="Harder C.B."/>
            <person name="Miyauchi S."/>
            <person name="Viragh M."/>
            <person name="Kuo A."/>
            <person name="Thoen E."/>
            <person name="Andreopoulos B."/>
            <person name="Lu D."/>
            <person name="Skrede I."/>
            <person name="Drula E."/>
            <person name="Henrissat B."/>
            <person name="Morin E."/>
            <person name="Kohler A."/>
            <person name="Barry K."/>
            <person name="LaButti K."/>
            <person name="Morin E."/>
            <person name="Salamov A."/>
            <person name="Lipzen A."/>
            <person name="Mereny Z."/>
            <person name="Hegedus B."/>
            <person name="Baldrian P."/>
            <person name="Stursova M."/>
            <person name="Weitz H."/>
            <person name="Taylor A."/>
            <person name="Grigoriev I.V."/>
            <person name="Nagy L.G."/>
            <person name="Martin F."/>
            <person name="Kauserud H."/>
        </authorList>
    </citation>
    <scope>NUCLEOTIDE SEQUENCE</scope>
    <source>
        <strain evidence="1">9284</strain>
    </source>
</reference>
<dbReference type="EMBL" id="JARKIF010000029">
    <property type="protein sequence ID" value="KAJ7613135.1"/>
    <property type="molecule type" value="Genomic_DNA"/>
</dbReference>
<sequence length="235" mass="26458">MPLVGHALLRQRLSALDADIAYHESILLDLKQQRSFVHSELQSIVYPVLTLPPEIVAEIFKWCGAEGMAPNSSCAPLLLTQICRDWRTLAFSTPALWDTLHELDFELYASAEAAIDWWFSHAGSRPLSLMAIADCEISSAALRSVMVRHGLRLLYLRLIVSEEGVVNFASIDSFPMLRHLDLAGNIKYRGAADDPVLIIHNAPALRRLSLSDVRPSMTQLPWFQLEELELRYIPL</sequence>
<dbReference type="AlphaFoldDB" id="A0AAD7FD69"/>
<evidence type="ECO:0008006" key="3">
    <source>
        <dbReference type="Google" id="ProtNLM"/>
    </source>
</evidence>
<protein>
    <recommendedName>
        <fullName evidence="3">F-box domain-containing protein</fullName>
    </recommendedName>
</protein>
<dbReference type="SUPFAM" id="SSF52047">
    <property type="entry name" value="RNI-like"/>
    <property type="match status" value="1"/>
</dbReference>
<evidence type="ECO:0000313" key="2">
    <source>
        <dbReference type="Proteomes" id="UP001221142"/>
    </source>
</evidence>
<feature type="non-terminal residue" evidence="1">
    <location>
        <position position="235"/>
    </location>
</feature>
<name>A0AAD7FD69_9AGAR</name>
<organism evidence="1 2">
    <name type="scientific">Roridomyces roridus</name>
    <dbReference type="NCBI Taxonomy" id="1738132"/>
    <lineage>
        <taxon>Eukaryota</taxon>
        <taxon>Fungi</taxon>
        <taxon>Dikarya</taxon>
        <taxon>Basidiomycota</taxon>
        <taxon>Agaricomycotina</taxon>
        <taxon>Agaricomycetes</taxon>
        <taxon>Agaricomycetidae</taxon>
        <taxon>Agaricales</taxon>
        <taxon>Marasmiineae</taxon>
        <taxon>Mycenaceae</taxon>
        <taxon>Roridomyces</taxon>
    </lineage>
</organism>
<dbReference type="InterPro" id="IPR032675">
    <property type="entry name" value="LRR_dom_sf"/>
</dbReference>
<comment type="caution">
    <text evidence="1">The sequence shown here is derived from an EMBL/GenBank/DDBJ whole genome shotgun (WGS) entry which is preliminary data.</text>
</comment>
<dbReference type="Proteomes" id="UP001221142">
    <property type="component" value="Unassembled WGS sequence"/>
</dbReference>
<dbReference type="Gene3D" id="3.80.10.10">
    <property type="entry name" value="Ribonuclease Inhibitor"/>
    <property type="match status" value="1"/>
</dbReference>
<accession>A0AAD7FD69</accession>
<evidence type="ECO:0000313" key="1">
    <source>
        <dbReference type="EMBL" id="KAJ7613135.1"/>
    </source>
</evidence>
<gene>
    <name evidence="1" type="ORF">FB45DRAFT_843054</name>
</gene>
<proteinExistence type="predicted"/>